<keyword evidence="2" id="KW-0521">NADP</keyword>
<organism evidence="4 5">
    <name type="scientific">Candidatus Shapirobacteria bacterium CG10_big_fil_rev_8_21_14_0_10_38_14</name>
    <dbReference type="NCBI Taxonomy" id="1974483"/>
    <lineage>
        <taxon>Bacteria</taxon>
        <taxon>Candidatus Shapironibacteriota</taxon>
    </lineage>
</organism>
<reference evidence="5" key="1">
    <citation type="submission" date="2017-09" db="EMBL/GenBank/DDBJ databases">
        <title>Depth-based differentiation of microbial function through sediment-hosted aquifers and enrichment of novel symbionts in the deep terrestrial subsurface.</title>
        <authorList>
            <person name="Probst A.J."/>
            <person name="Ladd B."/>
            <person name="Jarett J.K."/>
            <person name="Geller-Mcgrath D.E."/>
            <person name="Sieber C.M.K."/>
            <person name="Emerson J.B."/>
            <person name="Anantharaman K."/>
            <person name="Thomas B.C."/>
            <person name="Malmstrom R."/>
            <person name="Stieglmeier M."/>
            <person name="Klingl A."/>
            <person name="Woyke T."/>
            <person name="Ryan C.M."/>
            <person name="Banfield J.F."/>
        </authorList>
    </citation>
    <scope>NUCLEOTIDE SEQUENCE [LARGE SCALE GENOMIC DNA]</scope>
</reference>
<evidence type="ECO:0000256" key="2">
    <source>
        <dbReference type="RuleBase" id="RU364082"/>
    </source>
</evidence>
<accession>A0A2M8L4Z3</accession>
<keyword evidence="2" id="KW-0560">Oxidoreductase</keyword>
<dbReference type="InterPro" id="IPR036291">
    <property type="entry name" value="NAD(P)-bd_dom_sf"/>
</dbReference>
<comment type="caution">
    <text evidence="4">The sequence shown here is derived from an EMBL/GenBank/DDBJ whole genome shotgun (WGS) entry which is preliminary data.</text>
</comment>
<comment type="function">
    <text evidence="2">Catalyzes the reduction of dTDP-6-deoxy-L-lyxo-4-hexulose to yield dTDP-L-rhamnose.</text>
</comment>
<dbReference type="UniPathway" id="UPA00124"/>
<dbReference type="EMBL" id="PFEL01000105">
    <property type="protein sequence ID" value="PJE68828.1"/>
    <property type="molecule type" value="Genomic_DNA"/>
</dbReference>
<dbReference type="CDD" id="cd05254">
    <property type="entry name" value="dTDP_HR_like_SDR_e"/>
    <property type="match status" value="1"/>
</dbReference>
<evidence type="ECO:0000313" key="5">
    <source>
        <dbReference type="Proteomes" id="UP000229500"/>
    </source>
</evidence>
<dbReference type="GO" id="GO:0019305">
    <property type="term" value="P:dTDP-rhamnose biosynthetic process"/>
    <property type="evidence" value="ECO:0007669"/>
    <property type="project" value="UniProtKB-UniPathway"/>
</dbReference>
<gene>
    <name evidence="4" type="ORF">COU96_02885</name>
</gene>
<proteinExistence type="inferred from homology"/>
<dbReference type="InterPro" id="IPR005913">
    <property type="entry name" value="dTDP_dehydrorham_reduct"/>
</dbReference>
<sequence>MKILISGGSGFFGRAVTNALGQEQTFQVKPCSHHELDITNLESIRKMVEEFNPQVIINCAGVTGNANCAKNPELARAVNVDGVANLAAECQKRDILLVHPSSVVVFSGIKGDYQENDQPEPQKGNIYAETKFQSEQAVKNSGVDFIMPRMATGYGPLNAKDTTNFVGIVVGALKNGEVRKYFRDQLANPVEISDVGKAFGQLIKANFRGIIHIGGPEIISMYDFAKIIQKEFGLAGEIGDSSVAGTNYPPNITLNISLAQKMNISCKSVSDGVRYCQSLS</sequence>
<dbReference type="InterPro" id="IPR029903">
    <property type="entry name" value="RmlD-like-bd"/>
</dbReference>
<dbReference type="GO" id="GO:0008831">
    <property type="term" value="F:dTDP-4-dehydrorhamnose reductase activity"/>
    <property type="evidence" value="ECO:0007669"/>
    <property type="project" value="UniProtKB-EC"/>
</dbReference>
<dbReference type="PANTHER" id="PTHR10491">
    <property type="entry name" value="DTDP-4-DEHYDRORHAMNOSE REDUCTASE"/>
    <property type="match status" value="1"/>
</dbReference>
<evidence type="ECO:0000256" key="1">
    <source>
        <dbReference type="ARBA" id="ARBA00010944"/>
    </source>
</evidence>
<dbReference type="Pfam" id="PF04321">
    <property type="entry name" value="RmlD_sub_bind"/>
    <property type="match status" value="1"/>
</dbReference>
<evidence type="ECO:0000313" key="4">
    <source>
        <dbReference type="EMBL" id="PJE68828.1"/>
    </source>
</evidence>
<dbReference type="EC" id="1.1.1.133" evidence="2"/>
<protein>
    <recommendedName>
        <fullName evidence="2">dTDP-4-dehydrorhamnose reductase</fullName>
        <ecNumber evidence="2">1.1.1.133</ecNumber>
    </recommendedName>
</protein>
<dbReference type="SUPFAM" id="SSF51735">
    <property type="entry name" value="NAD(P)-binding Rossmann-fold domains"/>
    <property type="match status" value="1"/>
</dbReference>
<name>A0A2M8L4Z3_9BACT</name>
<dbReference type="Gene3D" id="3.40.50.720">
    <property type="entry name" value="NAD(P)-binding Rossmann-like Domain"/>
    <property type="match status" value="1"/>
</dbReference>
<evidence type="ECO:0000259" key="3">
    <source>
        <dbReference type="Pfam" id="PF04321"/>
    </source>
</evidence>
<dbReference type="AlphaFoldDB" id="A0A2M8L4Z3"/>
<dbReference type="PANTHER" id="PTHR10491:SF4">
    <property type="entry name" value="METHIONINE ADENOSYLTRANSFERASE 2 SUBUNIT BETA"/>
    <property type="match status" value="1"/>
</dbReference>
<comment type="pathway">
    <text evidence="2">Carbohydrate biosynthesis; dTDP-L-rhamnose biosynthesis.</text>
</comment>
<dbReference type="Proteomes" id="UP000229500">
    <property type="component" value="Unassembled WGS sequence"/>
</dbReference>
<comment type="similarity">
    <text evidence="1 2">Belongs to the dTDP-4-dehydrorhamnose reductase family.</text>
</comment>
<feature type="domain" description="RmlD-like substrate binding" evidence="3">
    <location>
        <begin position="1"/>
        <end position="236"/>
    </location>
</feature>